<organism evidence="2 3">
    <name type="scientific">Phytophthora pseudosyringae</name>
    <dbReference type="NCBI Taxonomy" id="221518"/>
    <lineage>
        <taxon>Eukaryota</taxon>
        <taxon>Sar</taxon>
        <taxon>Stramenopiles</taxon>
        <taxon>Oomycota</taxon>
        <taxon>Peronosporomycetes</taxon>
        <taxon>Peronosporales</taxon>
        <taxon>Peronosporaceae</taxon>
        <taxon>Phytophthora</taxon>
    </lineage>
</organism>
<feature type="compositionally biased region" description="Basic and acidic residues" evidence="1">
    <location>
        <begin position="190"/>
        <end position="202"/>
    </location>
</feature>
<dbReference type="EMBL" id="JAGDFM010000935">
    <property type="protein sequence ID" value="KAG7375764.1"/>
    <property type="molecule type" value="Genomic_DNA"/>
</dbReference>
<dbReference type="AlphaFoldDB" id="A0A8T1V858"/>
<accession>A0A8T1V858</accession>
<feature type="region of interest" description="Disordered" evidence="1">
    <location>
        <begin position="164"/>
        <end position="225"/>
    </location>
</feature>
<comment type="caution">
    <text evidence="2">The sequence shown here is derived from an EMBL/GenBank/DDBJ whole genome shotgun (WGS) entry which is preliminary data.</text>
</comment>
<evidence type="ECO:0000256" key="1">
    <source>
        <dbReference type="SAM" id="MobiDB-lite"/>
    </source>
</evidence>
<evidence type="ECO:0000313" key="3">
    <source>
        <dbReference type="Proteomes" id="UP000694044"/>
    </source>
</evidence>
<evidence type="ECO:0000313" key="2">
    <source>
        <dbReference type="EMBL" id="KAG7375764.1"/>
    </source>
</evidence>
<proteinExistence type="predicted"/>
<dbReference type="Proteomes" id="UP000694044">
    <property type="component" value="Unassembled WGS sequence"/>
</dbReference>
<reference evidence="2" key="1">
    <citation type="submission" date="2021-02" db="EMBL/GenBank/DDBJ databases">
        <authorList>
            <person name="Palmer J.M."/>
        </authorList>
    </citation>
    <scope>NUCLEOTIDE SEQUENCE</scope>
    <source>
        <strain evidence="2">SCRP734</strain>
    </source>
</reference>
<gene>
    <name evidence="2" type="ORF">PHYPSEUDO_015307</name>
</gene>
<sequence>MCLVIYIPKKIYELAEGLLCGWLGVALLLIGLNAVNDAWDYTEYEMLITADASSVGIYSHVQAAFVEVQNAPNMSPWTNAREGWSAVQERTEVRRAREEDVVPRTQRQEERLPVRVTSDGSDSIPRTAVSTLRPTATCVQAERRWHLSQAANLQRVYQDLPDVSQGRLHPGQGECHGSGPAVLSNTLGGRLEERPELPDAGRRRPASSPSDIILRSQPKEKLDGRRARVTTRMTGYPGGLSRSRTKDTTEESCWATKVRCRAHERSGGCAPPARVVLSLFLFSWTQKEC</sequence>
<keyword evidence="3" id="KW-1185">Reference proteome</keyword>
<protein>
    <submittedName>
        <fullName evidence="2">Uncharacterized protein</fullName>
    </submittedName>
</protein>
<name>A0A8T1V858_9STRA</name>